<reference evidence="7" key="1">
    <citation type="submission" date="2017-08" db="EMBL/GenBank/DDBJ databases">
        <title>Direct submision.</title>
        <authorList>
            <person name="Kim S.-J."/>
            <person name="Rhee S.-K."/>
        </authorList>
    </citation>
    <scope>NUCLEOTIDE SEQUENCE [LARGE SCALE GENOMIC DNA]</scope>
    <source>
        <strain evidence="7">GI5</strain>
    </source>
</reference>
<organism evidence="6 7">
    <name type="scientific">Ketobacter alkanivorans</name>
    <dbReference type="NCBI Taxonomy" id="1917421"/>
    <lineage>
        <taxon>Bacteria</taxon>
        <taxon>Pseudomonadati</taxon>
        <taxon>Pseudomonadota</taxon>
        <taxon>Gammaproteobacteria</taxon>
        <taxon>Pseudomonadales</taxon>
        <taxon>Ketobacteraceae</taxon>
        <taxon>Ketobacter</taxon>
    </lineage>
</organism>
<dbReference type="KEGG" id="kak:Kalk_16465"/>
<evidence type="ECO:0000313" key="7">
    <source>
        <dbReference type="Proteomes" id="UP000235116"/>
    </source>
</evidence>
<dbReference type="AlphaFoldDB" id="A0A2K9LNR0"/>
<dbReference type="InterPro" id="IPR050301">
    <property type="entry name" value="NTE"/>
</dbReference>
<evidence type="ECO:0000256" key="1">
    <source>
        <dbReference type="ARBA" id="ARBA00022801"/>
    </source>
</evidence>
<dbReference type="Proteomes" id="UP000235116">
    <property type="component" value="Chromosome"/>
</dbReference>
<name>A0A2K9LNR0_9GAMM</name>
<dbReference type="Pfam" id="PF01734">
    <property type="entry name" value="Patatin"/>
    <property type="match status" value="1"/>
</dbReference>
<dbReference type="InterPro" id="IPR021771">
    <property type="entry name" value="Triacylglycerol_lipase_N"/>
</dbReference>
<proteinExistence type="predicted"/>
<keyword evidence="1 4" id="KW-0378">Hydrolase</keyword>
<feature type="domain" description="PNPLA" evidence="5">
    <location>
        <begin position="145"/>
        <end position="331"/>
    </location>
</feature>
<dbReference type="RefSeq" id="WP_101895297.1">
    <property type="nucleotide sequence ID" value="NZ_CP022684.1"/>
</dbReference>
<dbReference type="SUPFAM" id="SSF52151">
    <property type="entry name" value="FabD/lysophospholipase-like"/>
    <property type="match status" value="1"/>
</dbReference>
<dbReference type="PROSITE" id="PS51635">
    <property type="entry name" value="PNPLA"/>
    <property type="match status" value="1"/>
</dbReference>
<comment type="caution">
    <text evidence="4">Lacks conserved residue(s) required for the propagation of feature annotation.</text>
</comment>
<evidence type="ECO:0000313" key="6">
    <source>
        <dbReference type="EMBL" id="AUM13922.1"/>
    </source>
</evidence>
<protein>
    <submittedName>
        <fullName evidence="6">Patatin family protein</fullName>
    </submittedName>
</protein>
<dbReference type="EMBL" id="CP022684">
    <property type="protein sequence ID" value="AUM13922.1"/>
    <property type="molecule type" value="Genomic_DNA"/>
</dbReference>
<dbReference type="GO" id="GO:0016042">
    <property type="term" value="P:lipid catabolic process"/>
    <property type="evidence" value="ECO:0007669"/>
    <property type="project" value="UniProtKB-UniRule"/>
</dbReference>
<dbReference type="InterPro" id="IPR002641">
    <property type="entry name" value="PNPLA_dom"/>
</dbReference>
<dbReference type="Pfam" id="PF11815">
    <property type="entry name" value="DUF3336"/>
    <property type="match status" value="1"/>
</dbReference>
<keyword evidence="7" id="KW-1185">Reference proteome</keyword>
<keyword evidence="2 4" id="KW-0442">Lipid degradation</keyword>
<keyword evidence="3 4" id="KW-0443">Lipid metabolism</keyword>
<evidence type="ECO:0000259" key="5">
    <source>
        <dbReference type="PROSITE" id="PS51635"/>
    </source>
</evidence>
<dbReference type="OrthoDB" id="7055653at2"/>
<evidence type="ECO:0000256" key="2">
    <source>
        <dbReference type="ARBA" id="ARBA00022963"/>
    </source>
</evidence>
<accession>A0A2K9LNR0</accession>
<feature type="active site" description="Nucleophile" evidence="4">
    <location>
        <position position="178"/>
    </location>
</feature>
<dbReference type="InterPro" id="IPR016035">
    <property type="entry name" value="Acyl_Trfase/lysoPLipase"/>
</dbReference>
<dbReference type="CDD" id="cd07206">
    <property type="entry name" value="Pat_TGL3-4-5_SDP1"/>
    <property type="match status" value="1"/>
</dbReference>
<sequence>MKRALKACLEAMDHAEDYQAWSDAAREYDRLSGNDEWREEDASPHYDYKMIRLRYNELRTARQRGDVNQLVFYINEGLHGNLGRIANPMLYQQCYFGTKKLISDYLEEVCISLKWICETDFPNFSLVQKLDFFERTHQAFGESALMLSGGAALGLFHLGVLKAMWENDLLSSIISGSSAGSIMASVVATHTDDELKVMLDAEYIYAEAFRMVGWRGTLRGKGLLDPAQLELCLERNVQDLTFEEAFKRTGRRINITVSPADPHQESRLLNAVTSPHVLIRKASLASCAIPYVYPPVMLWAKNINGEKVPYIPSRQWVDGSIKNDLPIQRLARIYGVNHSIVSQTNPHVLPFLSRAEASHKTVGSYLKDMVISNARYNVNQVLDFTKNRISNRGLALLVDKAHSIVSQRYQGDINIVPARQPMNAFRILSNASPEDVARYIRSGETSTWPKLEMIRNATTISRTIDQCVGVLKVEEQRELQEYSQNQASA</sequence>
<dbReference type="Gene3D" id="3.40.1090.10">
    <property type="entry name" value="Cytosolic phospholipase A2 catalytic domain"/>
    <property type="match status" value="2"/>
</dbReference>
<evidence type="ECO:0000256" key="4">
    <source>
        <dbReference type="PROSITE-ProRule" id="PRU01161"/>
    </source>
</evidence>
<evidence type="ECO:0000256" key="3">
    <source>
        <dbReference type="ARBA" id="ARBA00023098"/>
    </source>
</evidence>
<feature type="active site" description="Proton acceptor" evidence="4">
    <location>
        <position position="318"/>
    </location>
</feature>
<dbReference type="GO" id="GO:0004806">
    <property type="term" value="F:triacylglycerol lipase activity"/>
    <property type="evidence" value="ECO:0007669"/>
    <property type="project" value="InterPro"/>
</dbReference>
<gene>
    <name evidence="6" type="ORF">Kalk_16465</name>
</gene>
<dbReference type="PANTHER" id="PTHR14226">
    <property type="entry name" value="NEUROPATHY TARGET ESTERASE/SWISS CHEESE D.MELANOGASTER"/>
    <property type="match status" value="1"/>
</dbReference>
<feature type="short sequence motif" description="GXSXG" evidence="4">
    <location>
        <begin position="176"/>
        <end position="180"/>
    </location>
</feature>
<dbReference type="PANTHER" id="PTHR14226:SF10">
    <property type="entry name" value="TRIACYLGLYCEROL LIPASE 4-RELATED"/>
    <property type="match status" value="1"/>
</dbReference>